<protein>
    <submittedName>
        <fullName evidence="2">Uncharacterized protein</fullName>
    </submittedName>
</protein>
<sequence>MAAAKRARGSRKEPLQKGSAPSSIAAFAASGEPAVAESVATLLLVERALKQGGLDVGGLGALLNRPDSVVILQAEARDFASSALRLLEGGAILSGCAQTLDVSYMRPDGHVRFSSEADIGWRIVTMLREGKGDDPESEDERVLRARIANVARVGHPLLVLAETAVLPPLLSMVADRVLQAGRLDHPIIAGTAARVGGYSDAEIEAAFAPPSFDPAHLSLADLSVAIRPGRRCCACSTDWPQPRPGRTPQR</sequence>
<organism evidence="2 3">
    <name type="scientific">Aureimonas ureilytica</name>
    <dbReference type="NCBI Taxonomy" id="401562"/>
    <lineage>
        <taxon>Bacteria</taxon>
        <taxon>Pseudomonadati</taxon>
        <taxon>Pseudomonadota</taxon>
        <taxon>Alphaproteobacteria</taxon>
        <taxon>Hyphomicrobiales</taxon>
        <taxon>Aurantimonadaceae</taxon>
        <taxon>Aureimonas</taxon>
    </lineage>
</organism>
<dbReference type="EMBL" id="LDPZ01000018">
    <property type="protein sequence ID" value="KTQ96006.1"/>
    <property type="molecule type" value="Genomic_DNA"/>
</dbReference>
<gene>
    <name evidence="2" type="ORF">NS226_09010</name>
</gene>
<dbReference type="RefSeq" id="WP_058634712.1">
    <property type="nucleotide sequence ID" value="NZ_LDPZ01000018.1"/>
</dbReference>
<comment type="caution">
    <text evidence="2">The sequence shown here is derived from an EMBL/GenBank/DDBJ whole genome shotgun (WGS) entry which is preliminary data.</text>
</comment>
<accession>A0A175R9L4</accession>
<proteinExistence type="predicted"/>
<evidence type="ECO:0000313" key="2">
    <source>
        <dbReference type="EMBL" id="KTQ96006.1"/>
    </source>
</evidence>
<evidence type="ECO:0000256" key="1">
    <source>
        <dbReference type="SAM" id="MobiDB-lite"/>
    </source>
</evidence>
<dbReference type="Proteomes" id="UP000078272">
    <property type="component" value="Unassembled WGS sequence"/>
</dbReference>
<evidence type="ECO:0000313" key="3">
    <source>
        <dbReference type="Proteomes" id="UP000078272"/>
    </source>
</evidence>
<name>A0A175R9L4_9HYPH</name>
<dbReference type="AlphaFoldDB" id="A0A175R9L4"/>
<dbReference type="PATRIC" id="fig|401562.3.peg.1191"/>
<feature type="region of interest" description="Disordered" evidence="1">
    <location>
        <begin position="1"/>
        <end position="20"/>
    </location>
</feature>
<reference evidence="2 3" key="1">
    <citation type="journal article" date="2016" name="Front. Microbiol.">
        <title>Genomic Resource of Rice Seed Associated Bacteria.</title>
        <authorList>
            <person name="Midha S."/>
            <person name="Bansal K."/>
            <person name="Sharma S."/>
            <person name="Kumar N."/>
            <person name="Patil P.P."/>
            <person name="Chaudhry V."/>
            <person name="Patil P.B."/>
        </authorList>
    </citation>
    <scope>NUCLEOTIDE SEQUENCE [LARGE SCALE GENOMIC DNA]</scope>
    <source>
        <strain evidence="2 3">NS226</strain>
    </source>
</reference>